<dbReference type="Proteomes" id="UP000051565">
    <property type="component" value="Unassembled WGS sequence"/>
</dbReference>
<sequence>MLVKWRLFVELNQLTQKDILALKKWRSHEKKMNYVHELIHLGKISTLKLTEKQIFAFMQIKLKY</sequence>
<proteinExistence type="predicted"/>
<dbReference type="AlphaFoldDB" id="A0A0R2JNL4"/>
<dbReference type="EMBL" id="JQBT01000033">
    <property type="protein sequence ID" value="KRN78755.1"/>
    <property type="molecule type" value="Genomic_DNA"/>
</dbReference>
<evidence type="ECO:0000313" key="2">
    <source>
        <dbReference type="Proteomes" id="UP000051565"/>
    </source>
</evidence>
<protein>
    <submittedName>
        <fullName evidence="1">Uncharacterized protein</fullName>
    </submittedName>
</protein>
<comment type="caution">
    <text evidence="1">The sequence shown here is derived from an EMBL/GenBank/DDBJ whole genome shotgun (WGS) entry which is preliminary data.</text>
</comment>
<evidence type="ECO:0000313" key="1">
    <source>
        <dbReference type="EMBL" id="KRN78755.1"/>
    </source>
</evidence>
<reference evidence="1 2" key="1">
    <citation type="journal article" date="2015" name="Genome Announc.">
        <title>Expanding the biotechnology potential of lactobacilli through comparative genomics of 213 strains and associated genera.</title>
        <authorList>
            <person name="Sun Z."/>
            <person name="Harris H.M."/>
            <person name="McCann A."/>
            <person name="Guo C."/>
            <person name="Argimon S."/>
            <person name="Zhang W."/>
            <person name="Yang X."/>
            <person name="Jeffery I.B."/>
            <person name="Cooney J.C."/>
            <person name="Kagawa T.F."/>
            <person name="Liu W."/>
            <person name="Song Y."/>
            <person name="Salvetti E."/>
            <person name="Wrobel A."/>
            <person name="Rasinkangas P."/>
            <person name="Parkhill J."/>
            <person name="Rea M.C."/>
            <person name="O'Sullivan O."/>
            <person name="Ritari J."/>
            <person name="Douillard F.P."/>
            <person name="Paul Ross R."/>
            <person name="Yang R."/>
            <person name="Briner A.E."/>
            <person name="Felis G.E."/>
            <person name="de Vos W.M."/>
            <person name="Barrangou R."/>
            <person name="Klaenhammer T.R."/>
            <person name="Caufield P.W."/>
            <person name="Cui Y."/>
            <person name="Zhang H."/>
            <person name="O'Toole P.W."/>
        </authorList>
    </citation>
    <scope>NUCLEOTIDE SEQUENCE [LARGE SCALE GENOMIC DNA]</scope>
    <source>
        <strain evidence="1 2">DSM 20690</strain>
    </source>
</reference>
<keyword evidence="2" id="KW-1185">Reference proteome</keyword>
<accession>A0A0R2JNL4</accession>
<gene>
    <name evidence="1" type="ORF">IV52_GL001033</name>
</gene>
<organism evidence="1 2">
    <name type="scientific">Fructilactobacillus lindneri DSM 20690 = JCM 11027</name>
    <dbReference type="NCBI Taxonomy" id="1122148"/>
    <lineage>
        <taxon>Bacteria</taxon>
        <taxon>Bacillati</taxon>
        <taxon>Bacillota</taxon>
        <taxon>Bacilli</taxon>
        <taxon>Lactobacillales</taxon>
        <taxon>Lactobacillaceae</taxon>
        <taxon>Fructilactobacillus</taxon>
    </lineage>
</organism>
<name>A0A0R2JNL4_9LACO</name>
<dbReference type="PATRIC" id="fig|1122148.6.peg.1059"/>